<evidence type="ECO:0000313" key="3">
    <source>
        <dbReference type="Proteomes" id="UP001379945"/>
    </source>
</evidence>
<organism evidence="2 3">
    <name type="scientific">Ideonella margarita</name>
    <dbReference type="NCBI Taxonomy" id="2984191"/>
    <lineage>
        <taxon>Bacteria</taxon>
        <taxon>Pseudomonadati</taxon>
        <taxon>Pseudomonadota</taxon>
        <taxon>Betaproteobacteria</taxon>
        <taxon>Burkholderiales</taxon>
        <taxon>Sphaerotilaceae</taxon>
        <taxon>Ideonella</taxon>
    </lineage>
</organism>
<evidence type="ECO:0000313" key="2">
    <source>
        <dbReference type="EMBL" id="MEK8045299.1"/>
    </source>
</evidence>
<name>A0ABU9C0D6_9BURK</name>
<dbReference type="SUPFAM" id="SSF51182">
    <property type="entry name" value="RmlC-like cupins"/>
    <property type="match status" value="1"/>
</dbReference>
<dbReference type="InterPro" id="IPR011051">
    <property type="entry name" value="RmlC_Cupin_sf"/>
</dbReference>
<proteinExistence type="predicted"/>
<keyword evidence="3" id="KW-1185">Reference proteome</keyword>
<accession>A0ABU9C0D6</accession>
<protein>
    <submittedName>
        <fullName evidence="2">Cupin domain-containing protein</fullName>
    </submittedName>
</protein>
<gene>
    <name evidence="2" type="ORF">AACH00_02935</name>
</gene>
<reference evidence="2 3" key="1">
    <citation type="submission" date="2024-04" db="EMBL/GenBank/DDBJ databases">
        <title>Novel species of the genus Ideonella isolated from streams.</title>
        <authorList>
            <person name="Lu H."/>
        </authorList>
    </citation>
    <scope>NUCLEOTIDE SEQUENCE [LARGE SCALE GENOMIC DNA]</scope>
    <source>
        <strain evidence="2 3">LYT19W</strain>
    </source>
</reference>
<dbReference type="InterPro" id="IPR014710">
    <property type="entry name" value="RmlC-like_jellyroll"/>
</dbReference>
<dbReference type="Proteomes" id="UP001379945">
    <property type="component" value="Unassembled WGS sequence"/>
</dbReference>
<comment type="caution">
    <text evidence="2">The sequence shown here is derived from an EMBL/GenBank/DDBJ whole genome shotgun (WGS) entry which is preliminary data.</text>
</comment>
<dbReference type="EMBL" id="JBBUTI010000001">
    <property type="protein sequence ID" value="MEK8045299.1"/>
    <property type="molecule type" value="Genomic_DNA"/>
</dbReference>
<dbReference type="PANTHER" id="PTHR40943:SF1">
    <property type="entry name" value="CYTOPLASMIC PROTEIN"/>
    <property type="match status" value="1"/>
</dbReference>
<dbReference type="PANTHER" id="PTHR40943">
    <property type="entry name" value="CYTOPLASMIC PROTEIN-RELATED"/>
    <property type="match status" value="1"/>
</dbReference>
<dbReference type="Gene3D" id="2.60.120.10">
    <property type="entry name" value="Jelly Rolls"/>
    <property type="match status" value="1"/>
</dbReference>
<sequence>MKKSLKAGLLGAALALGAVTVWEAGHYLVTSPAASLMAVEKPLTAFSVDPAWVRDGQPNFRSTETVRSPDGRTITGLWACDGPTTFEWRFGLDETVHLLEGRVEVTYLGRQFVIEPGDTATFHAGTTAVWHVPKYARKAYTLHHPGRLVLLWRRLFPTQTGGPAA</sequence>
<dbReference type="InterPro" id="IPR008579">
    <property type="entry name" value="UGlyAH_Cupin_dom"/>
</dbReference>
<dbReference type="Pfam" id="PF05899">
    <property type="entry name" value="Cupin_3"/>
    <property type="match status" value="1"/>
</dbReference>
<evidence type="ECO:0000259" key="1">
    <source>
        <dbReference type="Pfam" id="PF05899"/>
    </source>
</evidence>
<feature type="domain" description="(S)-ureidoglycine aminohydrolase cupin" evidence="1">
    <location>
        <begin position="68"/>
        <end position="140"/>
    </location>
</feature>
<dbReference type="RefSeq" id="WP_341397441.1">
    <property type="nucleotide sequence ID" value="NZ_JBBUTI010000001.1"/>
</dbReference>